<dbReference type="EMBL" id="PYWC01000029">
    <property type="protein sequence ID" value="PWW76896.1"/>
    <property type="molecule type" value="Genomic_DNA"/>
</dbReference>
<reference evidence="1 2" key="1">
    <citation type="submission" date="2018-03" db="EMBL/GenBank/DDBJ databases">
        <title>Genomes of Pezizomycetes fungi and the evolution of truffles.</title>
        <authorList>
            <person name="Murat C."/>
            <person name="Payen T."/>
            <person name="Noel B."/>
            <person name="Kuo A."/>
            <person name="Martin F.M."/>
        </authorList>
    </citation>
    <scope>NUCLEOTIDE SEQUENCE [LARGE SCALE GENOMIC DNA]</scope>
    <source>
        <strain evidence="1">091103-1</strain>
    </source>
</reference>
<sequence>MPSGRNAAAVPGARTGRLQSFTGRITKSVCFTRRAAAIKRGIPSKPDVKEEELSQGRYL</sequence>
<keyword evidence="2" id="KW-1185">Reference proteome</keyword>
<protein>
    <submittedName>
        <fullName evidence="1">Uncharacterized protein</fullName>
    </submittedName>
</protein>
<accession>A0A317SU18</accession>
<name>A0A317SU18_9PEZI</name>
<evidence type="ECO:0000313" key="1">
    <source>
        <dbReference type="EMBL" id="PWW76896.1"/>
    </source>
</evidence>
<gene>
    <name evidence="1" type="ORF">C7212DRAFT_319011</name>
</gene>
<dbReference type="Proteomes" id="UP000246991">
    <property type="component" value="Unassembled WGS sequence"/>
</dbReference>
<organism evidence="1 2">
    <name type="scientific">Tuber magnatum</name>
    <name type="common">white Piedmont truffle</name>
    <dbReference type="NCBI Taxonomy" id="42249"/>
    <lineage>
        <taxon>Eukaryota</taxon>
        <taxon>Fungi</taxon>
        <taxon>Dikarya</taxon>
        <taxon>Ascomycota</taxon>
        <taxon>Pezizomycotina</taxon>
        <taxon>Pezizomycetes</taxon>
        <taxon>Pezizales</taxon>
        <taxon>Tuberaceae</taxon>
        <taxon>Tuber</taxon>
    </lineage>
</organism>
<evidence type="ECO:0000313" key="2">
    <source>
        <dbReference type="Proteomes" id="UP000246991"/>
    </source>
</evidence>
<dbReference type="AlphaFoldDB" id="A0A317SU18"/>
<proteinExistence type="predicted"/>
<comment type="caution">
    <text evidence="1">The sequence shown here is derived from an EMBL/GenBank/DDBJ whole genome shotgun (WGS) entry which is preliminary data.</text>
</comment>